<proteinExistence type="inferred from homology"/>
<name>A0A2V2VTA8_TRYCR</name>
<dbReference type="Proteomes" id="UP000246121">
    <property type="component" value="Unassembled WGS sequence"/>
</dbReference>
<dbReference type="GO" id="GO:0006398">
    <property type="term" value="P:mRNA 3'-end processing by stem-loop binding and cleavage"/>
    <property type="evidence" value="ECO:0007669"/>
    <property type="project" value="TreeGrafter"/>
</dbReference>
<dbReference type="VEuPathDB" id="TriTrypDB:TcCLB.506543.113"/>
<dbReference type="GO" id="GO:0071204">
    <property type="term" value="C:histone pre-mRNA 3'end processing complex"/>
    <property type="evidence" value="ECO:0007669"/>
    <property type="project" value="TreeGrafter"/>
</dbReference>
<reference evidence="4 5" key="1">
    <citation type="journal article" date="2018" name="Microb. Genom.">
        <title>Expanding an expanded genome: long-read sequencing of Trypanosoma cruzi.</title>
        <authorList>
            <person name="Berna L."/>
            <person name="Rodriguez M."/>
            <person name="Chiribao M.L."/>
            <person name="Parodi-Talice A."/>
            <person name="Pita S."/>
            <person name="Rijo G."/>
            <person name="Alvarez-Valin F."/>
            <person name="Robello C."/>
        </authorList>
    </citation>
    <scope>NUCLEOTIDE SEQUENCE [LARGE SCALE GENOMIC DNA]</scope>
    <source>
        <strain evidence="4 5">Dm28c</strain>
    </source>
</reference>
<evidence type="ECO:0000313" key="5">
    <source>
        <dbReference type="Proteomes" id="UP000246121"/>
    </source>
</evidence>
<evidence type="ECO:0000259" key="3">
    <source>
        <dbReference type="Pfam" id="PF15247"/>
    </source>
</evidence>
<dbReference type="VEuPathDB" id="TriTrypDB:BCY84_13551"/>
<dbReference type="Gene3D" id="1.10.8.1120">
    <property type="entry name" value="Histone RNA hairpin-binding protein RNA-binding domain"/>
    <property type="match status" value="1"/>
</dbReference>
<dbReference type="VEuPathDB" id="TriTrypDB:TcCLB.430061.9"/>
<dbReference type="VEuPathDB" id="TriTrypDB:TcCLB.504023.10"/>
<accession>A0A2V2VTA8</accession>
<evidence type="ECO:0000313" key="4">
    <source>
        <dbReference type="EMBL" id="PWU98682.1"/>
    </source>
</evidence>
<dbReference type="InterPro" id="IPR038294">
    <property type="entry name" value="SLBP_RNA_bind_sf"/>
</dbReference>
<dbReference type="GO" id="GO:0003729">
    <property type="term" value="F:mRNA binding"/>
    <property type="evidence" value="ECO:0007669"/>
    <property type="project" value="InterPro"/>
</dbReference>
<dbReference type="AlphaFoldDB" id="A0A2V2VTA8"/>
<dbReference type="VEuPathDB" id="TriTrypDB:Tc_MARK_5074"/>
<dbReference type="VEuPathDB" id="TriTrypDB:C3747_45g209"/>
<keyword evidence="2" id="KW-0694">RNA-binding</keyword>
<organism evidence="4 5">
    <name type="scientific">Trypanosoma cruzi</name>
    <dbReference type="NCBI Taxonomy" id="5693"/>
    <lineage>
        <taxon>Eukaryota</taxon>
        <taxon>Discoba</taxon>
        <taxon>Euglenozoa</taxon>
        <taxon>Kinetoplastea</taxon>
        <taxon>Metakinetoplastina</taxon>
        <taxon>Trypanosomatida</taxon>
        <taxon>Trypanosomatidae</taxon>
        <taxon>Trypanosoma</taxon>
        <taxon>Schizotrypanum</taxon>
    </lineage>
</organism>
<dbReference type="PANTHER" id="PTHR17408">
    <property type="entry name" value="HISTONE RNA HAIRPIN-BINDING PROTEIN"/>
    <property type="match status" value="1"/>
</dbReference>
<dbReference type="Pfam" id="PF15247">
    <property type="entry name" value="SLBP_RNA_bind"/>
    <property type="match status" value="1"/>
</dbReference>
<protein>
    <recommendedName>
        <fullName evidence="3">Histone RNA hairpin-binding protein RNA-binding domain-containing protein</fullName>
    </recommendedName>
</protein>
<evidence type="ECO:0000256" key="1">
    <source>
        <dbReference type="ARBA" id="ARBA00006151"/>
    </source>
</evidence>
<comment type="caution">
    <text evidence="4">The sequence shown here is derived from an EMBL/GenBank/DDBJ whole genome shotgun (WGS) entry which is preliminary data.</text>
</comment>
<dbReference type="VEuPathDB" id="TriTrypDB:TCSYLVIO_006370"/>
<dbReference type="VEuPathDB" id="TriTrypDB:C4B63_11g51"/>
<dbReference type="VEuPathDB" id="TriTrypDB:TcBrA4_0082520"/>
<dbReference type="VEuPathDB" id="TriTrypDB:TcCL_NonESM08255"/>
<sequence length="553" mass="59364">MRSPTVTTHQPYRGVPPSMFGVESELEGYTGINMENLVTVKAAYKTGIARSSGPIASGHASSVLHRFSQRSPIAALESNDPQVGPIGGLCGTAVASISTQSTMNGNGPTSTVPPAAAAVSVAAANHNIPARVGINNKRMSSIDLVERSGGDGNNTGADIYRCPVALRIVETEEKHLNYTGVELYASEINTGETAERERRLQQRQRQVQYGKETLGYSNYLRAVPSRCDREFRNPMHPITPRPEYDCSKRTFDRYLNVWRRQLHLWDDYDPNNLEPQYVRIGIPTLRALGLELPPSTPEGQQNAIISFTSINAVGGASACTPVMLRHTRREQSLSAGPYQRTMGYQQGGNVAAGGAPPASLCAPLHARPLSSGGGASWSITNTPHTPYHGSTHSTSSYPPPLLSVLAQPTIYSPHWGDSSRHSSPNPHNCQRGSIFAYHNSGGVVAPTTTNTTTTTTAAMAPPTAPGNALCWEGGTAYHSNTNNNAGYAYRSYSSPYGGHRYTPHSTPNQHHPYYAGSTAAVNVTVGSARTMTSPLPVCAGQETWGNPPRQLHP</sequence>
<dbReference type="EMBL" id="PRFA01000011">
    <property type="protein sequence ID" value="PWU98682.1"/>
    <property type="molecule type" value="Genomic_DNA"/>
</dbReference>
<gene>
    <name evidence="4" type="ORF">C4B63_11g51</name>
</gene>
<feature type="domain" description="Histone RNA hairpin-binding protein RNA-binding" evidence="3">
    <location>
        <begin position="196"/>
        <end position="267"/>
    </location>
</feature>
<comment type="similarity">
    <text evidence="1">Belongs to the SLBP family.</text>
</comment>
<dbReference type="GO" id="GO:0005737">
    <property type="term" value="C:cytoplasm"/>
    <property type="evidence" value="ECO:0007669"/>
    <property type="project" value="TreeGrafter"/>
</dbReference>
<dbReference type="GO" id="GO:0071207">
    <property type="term" value="F:histone pre-mRNA stem-loop binding"/>
    <property type="evidence" value="ECO:0007669"/>
    <property type="project" value="TreeGrafter"/>
</dbReference>
<evidence type="ECO:0000256" key="2">
    <source>
        <dbReference type="ARBA" id="ARBA00022884"/>
    </source>
</evidence>
<dbReference type="VEuPathDB" id="TriTrypDB:TCDM_03969"/>
<dbReference type="VEuPathDB" id="TriTrypDB:ECC02_002238"/>
<dbReference type="GO" id="GO:0051028">
    <property type="term" value="P:mRNA transport"/>
    <property type="evidence" value="ECO:0007669"/>
    <property type="project" value="TreeGrafter"/>
</dbReference>
<dbReference type="PANTHER" id="PTHR17408:SF0">
    <property type="entry name" value="HISTONE RNA HAIRPIN-BINDING PROTEIN"/>
    <property type="match status" value="1"/>
</dbReference>
<dbReference type="FunFam" id="1.10.8.1120:FF:000001">
    <property type="entry name" value="Histone RNA hairpin-binding protein-like"/>
    <property type="match status" value="1"/>
</dbReference>
<dbReference type="VEuPathDB" id="TriTrypDB:TcG_03661"/>
<dbReference type="InterPro" id="IPR026502">
    <property type="entry name" value="SLBP1/SLBP2"/>
</dbReference>
<dbReference type="InterPro" id="IPR029344">
    <property type="entry name" value="SLBP_RNA_bind"/>
</dbReference>